<evidence type="ECO:0000313" key="5">
    <source>
        <dbReference type="Proteomes" id="UP000286147"/>
    </source>
</evidence>
<feature type="transmembrane region" description="Helical" evidence="2">
    <location>
        <begin position="700"/>
        <end position="721"/>
    </location>
</feature>
<comment type="caution">
    <text evidence="4">The sequence shown here is derived from an EMBL/GenBank/DDBJ whole genome shotgun (WGS) entry which is preliminary data.</text>
</comment>
<dbReference type="InterPro" id="IPR010090">
    <property type="entry name" value="Phage_tape_meas"/>
</dbReference>
<accession>A0A412CHP1</accession>
<evidence type="ECO:0000256" key="1">
    <source>
        <dbReference type="ARBA" id="ARBA00022612"/>
    </source>
</evidence>
<dbReference type="RefSeq" id="WP_118035315.1">
    <property type="nucleotide sequence ID" value="NZ_QRTP01000001.1"/>
</dbReference>
<name>A0A412CHP1_9FIRM</name>
<dbReference type="PANTHER" id="PTHR37813:SF1">
    <property type="entry name" value="FELS-2 PROPHAGE PROTEIN"/>
    <property type="match status" value="1"/>
</dbReference>
<dbReference type="AlphaFoldDB" id="A0A412CHP1"/>
<dbReference type="NCBIfam" id="TIGR01760">
    <property type="entry name" value="tape_meas_TP901"/>
    <property type="match status" value="1"/>
</dbReference>
<evidence type="ECO:0000259" key="3">
    <source>
        <dbReference type="Pfam" id="PF10145"/>
    </source>
</evidence>
<dbReference type="Proteomes" id="UP000286147">
    <property type="component" value="Unassembled WGS sequence"/>
</dbReference>
<sequence length="891" mass="94366">MATQIDVTLRLIDMMTSPLVRVQNEMERTARAHQRMGRDIQRIGDGFSSVGESMLPIAAGITAIGAAGGRAFIDFDSIITGAAAKAGATAEEMEMMRQKASQFGADFPISATQAAEGMDRLAAAGYDANQVVGVMPSVITAAVASGEDLATTSDVASNALNIWNLKQGDIAQNAMRVADVVQMASNKSSLGMADFGLAMQYAGAPAATLNVSIEQLATAMAIMKNNGIEASTIGTSLRSVFSRLSEPPKPAAEAIEALGLQVKDASGNFLGLQPIVEQLRGKILNLSNTEQVAYAKALAGEEAYSGLLALVKTAPEEYQALQNAMDSATGSSQAQFEVMKGTLKNSIDGMLGSLESLAINFGSVLTPQIKAVTDSIGSFADMINELTPKTKLLIGNILMGIVAFTGFMLATGKVISIGGGIVKLYGDIGRAAMGGSIHNKALQFAVLNTANAYKTLKDTVIALKTTQNGNSLPVFTNISTKIKSEYDKIRALKWADITTAIVNAMPKNPISFIKTTVITRLQKIRTSAILATESLLRMYRTFYMSKAMESFANGIGKATKSIFGLVKASFAFALTPLGIALIAIAGAAYLIYKNWDMVGPYFISLWKRIETALIGAWNKIKPAWDSLMNVIPKLKIAISPALVALDNIFTMAINGQGAFEPLIAVLQIVASIFGGVLVGAFIIAANVLVGTVVATINVTAAIITGFLGVLEGIITFLTGVFTGNWEMAWQGIVKIFDSVFSAIKGIADGILGGVKETINGIIKSINSIQFTVPDIVPGIGGKTFEGLNIPLFANGVENFAGGPAIIHDKGAEIVDLPSGTRVIPHDKSIQAAYAQGRQDNQSNSNNFNFSINIYGANMKSDADMDELADKLMQRIYYQMQKRSINMNEGAV</sequence>
<gene>
    <name evidence="4" type="ORF">DWY77_00110</name>
</gene>
<keyword evidence="1" id="KW-1188">Viral release from host cell</keyword>
<protein>
    <submittedName>
        <fullName evidence="4">Phage tail tape measure protein</fullName>
    </submittedName>
</protein>
<dbReference type="PANTHER" id="PTHR37813">
    <property type="entry name" value="FELS-2 PROPHAGE PROTEIN"/>
    <property type="match status" value="1"/>
</dbReference>
<feature type="transmembrane region" description="Helical" evidence="2">
    <location>
        <begin position="570"/>
        <end position="592"/>
    </location>
</feature>
<feature type="domain" description="Phage tail tape measure protein" evidence="3">
    <location>
        <begin position="97"/>
        <end position="300"/>
    </location>
</feature>
<dbReference type="EMBL" id="QRTP01000001">
    <property type="protein sequence ID" value="RGQ87005.1"/>
    <property type="molecule type" value="Genomic_DNA"/>
</dbReference>
<keyword evidence="2" id="KW-0472">Membrane</keyword>
<evidence type="ECO:0000313" key="4">
    <source>
        <dbReference type="EMBL" id="RGQ87005.1"/>
    </source>
</evidence>
<keyword evidence="2" id="KW-1133">Transmembrane helix</keyword>
<keyword evidence="2" id="KW-0812">Transmembrane</keyword>
<proteinExistence type="predicted"/>
<organism evidence="4 5">
    <name type="scientific">Megamonas rupellensis</name>
    <dbReference type="NCBI Taxonomy" id="491921"/>
    <lineage>
        <taxon>Bacteria</taxon>
        <taxon>Bacillati</taxon>
        <taxon>Bacillota</taxon>
        <taxon>Negativicutes</taxon>
        <taxon>Selenomonadales</taxon>
        <taxon>Selenomonadaceae</taxon>
        <taxon>Megamonas</taxon>
    </lineage>
</organism>
<feature type="transmembrane region" description="Helical" evidence="2">
    <location>
        <begin position="665"/>
        <end position="688"/>
    </location>
</feature>
<evidence type="ECO:0000256" key="2">
    <source>
        <dbReference type="SAM" id="Phobius"/>
    </source>
</evidence>
<dbReference type="Pfam" id="PF10145">
    <property type="entry name" value="PhageMin_Tail"/>
    <property type="match status" value="1"/>
</dbReference>
<reference evidence="4 5" key="1">
    <citation type="submission" date="2018-08" db="EMBL/GenBank/DDBJ databases">
        <title>A genome reference for cultivated species of the human gut microbiota.</title>
        <authorList>
            <person name="Zou Y."/>
            <person name="Xue W."/>
            <person name="Luo G."/>
        </authorList>
    </citation>
    <scope>NUCLEOTIDE SEQUENCE [LARGE SCALE GENOMIC DNA]</scope>
    <source>
        <strain evidence="4 5">AF27-12</strain>
    </source>
</reference>